<name>A0A6J7IV16_9ZZZZ</name>
<feature type="transmembrane region" description="Helical" evidence="1">
    <location>
        <begin position="63"/>
        <end position="84"/>
    </location>
</feature>
<keyword evidence="1" id="KW-0812">Transmembrane</keyword>
<reference evidence="2" key="1">
    <citation type="submission" date="2020-05" db="EMBL/GenBank/DDBJ databases">
        <authorList>
            <person name="Chiriac C."/>
            <person name="Salcher M."/>
            <person name="Ghai R."/>
            <person name="Kavagutti S V."/>
        </authorList>
    </citation>
    <scope>NUCLEOTIDE SEQUENCE</scope>
</reference>
<organism evidence="2">
    <name type="scientific">freshwater metagenome</name>
    <dbReference type="NCBI Taxonomy" id="449393"/>
    <lineage>
        <taxon>unclassified sequences</taxon>
        <taxon>metagenomes</taxon>
        <taxon>ecological metagenomes</taxon>
    </lineage>
</organism>
<proteinExistence type="predicted"/>
<accession>A0A6J7IV16</accession>
<gene>
    <name evidence="2" type="ORF">UFOPK3674_01392</name>
</gene>
<keyword evidence="1" id="KW-0472">Membrane</keyword>
<dbReference type="AlphaFoldDB" id="A0A6J7IV16"/>
<dbReference type="EMBL" id="CAFBMX010000006">
    <property type="protein sequence ID" value="CAB4934590.1"/>
    <property type="molecule type" value="Genomic_DNA"/>
</dbReference>
<evidence type="ECO:0000313" key="2">
    <source>
        <dbReference type="EMBL" id="CAB4934590.1"/>
    </source>
</evidence>
<keyword evidence="1" id="KW-1133">Transmembrane helix</keyword>
<protein>
    <submittedName>
        <fullName evidence="2">Unannotated protein</fullName>
    </submittedName>
</protein>
<feature type="transmembrane region" description="Helical" evidence="1">
    <location>
        <begin position="104"/>
        <end position="123"/>
    </location>
</feature>
<evidence type="ECO:0000256" key="1">
    <source>
        <dbReference type="SAM" id="Phobius"/>
    </source>
</evidence>
<sequence length="124" mass="12853">MSGAPAPHDADDVEDDDPQPMTLARAAGLVAALLLGTLAFFWLATVIVVVWEARPSNPDGPMMSLAAATAQAAIGVLGAFTSFWCAVIVGDRATGGSGPWWRRAQAAWTAGLLVAWILLVVIAP</sequence>
<feature type="transmembrane region" description="Helical" evidence="1">
    <location>
        <begin position="26"/>
        <end position="51"/>
    </location>
</feature>